<dbReference type="PANTHER" id="PTHR44688">
    <property type="entry name" value="DNA-BINDING TRANSCRIPTIONAL ACTIVATOR DEVR_DOSR"/>
    <property type="match status" value="1"/>
</dbReference>
<gene>
    <name evidence="5" type="ORF">LV89_03530</name>
</gene>
<dbReference type="AlphaFoldDB" id="A0A316DW46"/>
<evidence type="ECO:0000256" key="2">
    <source>
        <dbReference type="ARBA" id="ARBA00023125"/>
    </source>
</evidence>
<dbReference type="SMART" id="SM00421">
    <property type="entry name" value="HTH_LUXR"/>
    <property type="match status" value="1"/>
</dbReference>
<dbReference type="GO" id="GO:0006355">
    <property type="term" value="P:regulation of DNA-templated transcription"/>
    <property type="evidence" value="ECO:0007669"/>
    <property type="project" value="InterPro"/>
</dbReference>
<dbReference type="OrthoDB" id="965844at2"/>
<keyword evidence="1" id="KW-0805">Transcription regulation</keyword>
<proteinExistence type="predicted"/>
<name>A0A316DW46_9BACT</name>
<dbReference type="Gene3D" id="1.10.10.10">
    <property type="entry name" value="Winged helix-like DNA-binding domain superfamily/Winged helix DNA-binding domain"/>
    <property type="match status" value="1"/>
</dbReference>
<dbReference type="Pfam" id="PF00196">
    <property type="entry name" value="GerE"/>
    <property type="match status" value="1"/>
</dbReference>
<evidence type="ECO:0000256" key="1">
    <source>
        <dbReference type="ARBA" id="ARBA00023015"/>
    </source>
</evidence>
<evidence type="ECO:0000313" key="5">
    <source>
        <dbReference type="EMBL" id="PWK22145.1"/>
    </source>
</evidence>
<protein>
    <submittedName>
        <fullName evidence="5">Regulatory LuxR family protein</fullName>
    </submittedName>
</protein>
<dbReference type="PRINTS" id="PR00038">
    <property type="entry name" value="HTHLUXR"/>
</dbReference>
<dbReference type="SUPFAM" id="SSF46894">
    <property type="entry name" value="C-terminal effector domain of the bipartite response regulators"/>
    <property type="match status" value="1"/>
</dbReference>
<dbReference type="RefSeq" id="WP_109744221.1">
    <property type="nucleotide sequence ID" value="NZ_QGGO01000021.1"/>
</dbReference>
<sequence>MELNPSNAGGREIEFTRQEIKVLKLAADGLLNKEITDNLKIAETTVKRHRQNCMSKLGIKGKQAMNRFLMKLNTQNINQVPQNWY</sequence>
<dbReference type="InterPro" id="IPR016032">
    <property type="entry name" value="Sig_transdc_resp-reg_C-effctor"/>
</dbReference>
<accession>A0A316DW46</accession>
<dbReference type="Proteomes" id="UP000245489">
    <property type="component" value="Unassembled WGS sequence"/>
</dbReference>
<keyword evidence="3" id="KW-0804">Transcription</keyword>
<comment type="caution">
    <text evidence="5">The sequence shown here is derived from an EMBL/GenBank/DDBJ whole genome shotgun (WGS) entry which is preliminary data.</text>
</comment>
<keyword evidence="6" id="KW-1185">Reference proteome</keyword>
<evidence type="ECO:0000259" key="4">
    <source>
        <dbReference type="PROSITE" id="PS50043"/>
    </source>
</evidence>
<keyword evidence="2" id="KW-0238">DNA-binding</keyword>
<dbReference type="EMBL" id="QGGO01000021">
    <property type="protein sequence ID" value="PWK22145.1"/>
    <property type="molecule type" value="Genomic_DNA"/>
</dbReference>
<dbReference type="PROSITE" id="PS50043">
    <property type="entry name" value="HTH_LUXR_2"/>
    <property type="match status" value="1"/>
</dbReference>
<evidence type="ECO:0000313" key="6">
    <source>
        <dbReference type="Proteomes" id="UP000245489"/>
    </source>
</evidence>
<dbReference type="InterPro" id="IPR036388">
    <property type="entry name" value="WH-like_DNA-bd_sf"/>
</dbReference>
<dbReference type="GO" id="GO:0003677">
    <property type="term" value="F:DNA binding"/>
    <property type="evidence" value="ECO:0007669"/>
    <property type="project" value="UniProtKB-KW"/>
</dbReference>
<dbReference type="PANTHER" id="PTHR44688:SF16">
    <property type="entry name" value="DNA-BINDING TRANSCRIPTIONAL ACTIVATOR DEVR_DOSR"/>
    <property type="match status" value="1"/>
</dbReference>
<dbReference type="InterPro" id="IPR000792">
    <property type="entry name" value="Tscrpt_reg_LuxR_C"/>
</dbReference>
<reference evidence="5 6" key="1">
    <citation type="submission" date="2018-05" db="EMBL/GenBank/DDBJ databases">
        <title>Genomic Encyclopedia of Archaeal and Bacterial Type Strains, Phase II (KMG-II): from individual species to whole genera.</title>
        <authorList>
            <person name="Goeker M."/>
        </authorList>
    </citation>
    <scope>NUCLEOTIDE SEQUENCE [LARGE SCALE GENOMIC DNA]</scope>
    <source>
        <strain evidence="5 6">DSM 22214</strain>
    </source>
</reference>
<dbReference type="CDD" id="cd06170">
    <property type="entry name" value="LuxR_C_like"/>
    <property type="match status" value="1"/>
</dbReference>
<feature type="domain" description="HTH luxR-type" evidence="4">
    <location>
        <begin position="8"/>
        <end position="73"/>
    </location>
</feature>
<organism evidence="5 6">
    <name type="scientific">Arcicella aurantiaca</name>
    <dbReference type="NCBI Taxonomy" id="591202"/>
    <lineage>
        <taxon>Bacteria</taxon>
        <taxon>Pseudomonadati</taxon>
        <taxon>Bacteroidota</taxon>
        <taxon>Cytophagia</taxon>
        <taxon>Cytophagales</taxon>
        <taxon>Flectobacillaceae</taxon>
        <taxon>Arcicella</taxon>
    </lineage>
</organism>
<evidence type="ECO:0000256" key="3">
    <source>
        <dbReference type="ARBA" id="ARBA00023163"/>
    </source>
</evidence>